<keyword evidence="3 11" id="KW-0479">Metal-binding</keyword>
<evidence type="ECO:0000256" key="7">
    <source>
        <dbReference type="ARBA" id="ARBA00022917"/>
    </source>
</evidence>
<evidence type="ECO:0000256" key="5">
    <source>
        <dbReference type="ARBA" id="ARBA00022840"/>
    </source>
</evidence>
<keyword evidence="14" id="KW-1185">Reference proteome</keyword>
<sequence>MNLFFTTNFPYLVDKNYSLTFKEQYDYIARKLTVTVGIETMRIAILSRNESLYSTRRLKEAGEARGHQVDIIDTLHCYMDITSNSPKVRYQGEDLPHYDAVIPRIGSSITFYGTAVVRQFEMMGTFAVNESVAISRSRDKLRSLQLLSRKGIGLPRTGFASKPDNIPDVIKNVGGAPVVIKLLEGTQGIGVVLAETNKAAESVIEAFMGLKANILVQEFIEEAKGADIRCFVVGNKVIAAMKRQAGEGEFRSNLHRGGTAQLVRLTKEERQTAINAAKVMGLNVCGVDILQSKNGPVVMEVNSSPGLEGIEKATEQDVAGMIFDFIEKNAKPNANKTKGKG</sequence>
<dbReference type="Gene3D" id="3.40.50.20">
    <property type="match status" value="1"/>
</dbReference>
<feature type="binding site" evidence="11">
    <location>
        <position position="181"/>
    </location>
    <ligand>
        <name>ATP</name>
        <dbReference type="ChEBI" id="CHEBI:30616"/>
    </ligand>
</feature>
<dbReference type="Gene3D" id="3.30.470.20">
    <property type="entry name" value="ATP-grasp fold, B domain"/>
    <property type="match status" value="1"/>
</dbReference>
<organism evidence="13 14">
    <name type="scientific">Vibrio inusitatus NBRC 102082</name>
    <dbReference type="NCBI Taxonomy" id="1219070"/>
    <lineage>
        <taxon>Bacteria</taxon>
        <taxon>Pseudomonadati</taxon>
        <taxon>Pseudomonadota</taxon>
        <taxon>Gammaproteobacteria</taxon>
        <taxon>Vibrionales</taxon>
        <taxon>Vibrionaceae</taxon>
        <taxon>Vibrio</taxon>
    </lineage>
</organism>
<dbReference type="Gene3D" id="3.30.1490.20">
    <property type="entry name" value="ATP-grasp fold, A domain"/>
    <property type="match status" value="1"/>
</dbReference>
<dbReference type="HAMAP" id="MF_01552">
    <property type="entry name" value="RimK"/>
    <property type="match status" value="1"/>
</dbReference>
<keyword evidence="4 11" id="KW-0547">Nucleotide-binding</keyword>
<feature type="binding site" evidence="11">
    <location>
        <position position="288"/>
    </location>
    <ligand>
        <name>Mn(2+)</name>
        <dbReference type="ChEBI" id="CHEBI:29035"/>
        <label>1</label>
    </ligand>
</feature>
<dbReference type="GO" id="GO:0005737">
    <property type="term" value="C:cytoplasm"/>
    <property type="evidence" value="ECO:0007669"/>
    <property type="project" value="TreeGrafter"/>
</dbReference>
<dbReference type="Pfam" id="PF18030">
    <property type="entry name" value="Rimk_N"/>
    <property type="match status" value="1"/>
</dbReference>
<dbReference type="InterPro" id="IPR041107">
    <property type="entry name" value="Rimk_N"/>
</dbReference>
<evidence type="ECO:0000256" key="6">
    <source>
        <dbReference type="ARBA" id="ARBA00022842"/>
    </source>
</evidence>
<accession>A0A4Y3I0G1</accession>
<evidence type="ECO:0000256" key="1">
    <source>
        <dbReference type="ARBA" id="ARBA00001936"/>
    </source>
</evidence>
<reference evidence="13 14" key="1">
    <citation type="submission" date="2019-06" db="EMBL/GenBank/DDBJ databases">
        <title>Whole genome shotgun sequence of Vibrio inusitatus NBRC 102082.</title>
        <authorList>
            <person name="Hosoyama A."/>
            <person name="Uohara A."/>
            <person name="Ohji S."/>
            <person name="Ichikawa N."/>
        </authorList>
    </citation>
    <scope>NUCLEOTIDE SEQUENCE [LARGE SCALE GENOMIC DNA]</scope>
    <source>
        <strain evidence="13 14">NBRC 102082</strain>
    </source>
</reference>
<keyword evidence="2 11" id="KW-0436">Ligase</keyword>
<feature type="binding site" evidence="11">
    <location>
        <position position="300"/>
    </location>
    <ligand>
        <name>Mg(2+)</name>
        <dbReference type="ChEBI" id="CHEBI:18420"/>
        <label>1</label>
    </ligand>
</feature>
<dbReference type="GO" id="GO:0005524">
    <property type="term" value="F:ATP binding"/>
    <property type="evidence" value="ECO:0007669"/>
    <property type="project" value="UniProtKB-UniRule"/>
</dbReference>
<evidence type="ECO:0000256" key="10">
    <source>
        <dbReference type="ARBA" id="ARBA00072141"/>
    </source>
</evidence>
<evidence type="ECO:0000313" key="13">
    <source>
        <dbReference type="EMBL" id="GEA52761.1"/>
    </source>
</evidence>
<evidence type="ECO:0000256" key="2">
    <source>
        <dbReference type="ARBA" id="ARBA00022598"/>
    </source>
</evidence>
<dbReference type="EC" id="6.3.2.-" evidence="11"/>
<comment type="cofactor">
    <cofactor evidence="11">
        <name>Mg(2+)</name>
        <dbReference type="ChEBI" id="CHEBI:18420"/>
    </cofactor>
    <cofactor evidence="11">
        <name>Mn(2+)</name>
        <dbReference type="ChEBI" id="CHEBI:29035"/>
    </cofactor>
    <text evidence="11">Binds 2 magnesium or manganese ions per subunit.</text>
</comment>
<keyword evidence="5 11" id="KW-0067">ATP-binding</keyword>
<evidence type="ECO:0000256" key="9">
    <source>
        <dbReference type="ARBA" id="ARBA00061239"/>
    </source>
</evidence>
<dbReference type="FunFam" id="3.30.470.20:FF:000058">
    <property type="entry name" value="Alpha-aminoadipate--LysW ligase LysX protein"/>
    <property type="match status" value="1"/>
</dbReference>
<feature type="binding site" evidence="11">
    <location>
        <position position="300"/>
    </location>
    <ligand>
        <name>Mn(2+)</name>
        <dbReference type="ChEBI" id="CHEBI:29035"/>
        <label>1</label>
    </ligand>
</feature>
<protein>
    <recommendedName>
        <fullName evidence="10 11">Probable alpha-L-glutamate ligase</fullName>
        <ecNumber evidence="11">6.3.2.-</ecNumber>
    </recommendedName>
</protein>
<dbReference type="Pfam" id="PF08443">
    <property type="entry name" value="RimK"/>
    <property type="match status" value="1"/>
</dbReference>
<feature type="binding site" evidence="11">
    <location>
        <position position="227"/>
    </location>
    <ligand>
        <name>ATP</name>
        <dbReference type="ChEBI" id="CHEBI:30616"/>
    </ligand>
</feature>
<keyword evidence="6 11" id="KW-0460">Magnesium</keyword>
<dbReference type="InterPro" id="IPR013815">
    <property type="entry name" value="ATP_grasp_subdomain_1"/>
</dbReference>
<dbReference type="InterPro" id="IPR013651">
    <property type="entry name" value="ATP-grasp_RimK-type"/>
</dbReference>
<evidence type="ECO:0000259" key="12">
    <source>
        <dbReference type="PROSITE" id="PS50975"/>
    </source>
</evidence>
<feature type="binding site" evidence="11">
    <location>
        <position position="302"/>
    </location>
    <ligand>
        <name>Mg(2+)</name>
        <dbReference type="ChEBI" id="CHEBI:18420"/>
        <label>2</label>
    </ligand>
</feature>
<dbReference type="GO" id="GO:0018169">
    <property type="term" value="F:ribosomal S6-glutamic acid ligase activity"/>
    <property type="evidence" value="ECO:0007669"/>
    <property type="project" value="TreeGrafter"/>
</dbReference>
<dbReference type="GO" id="GO:0006412">
    <property type="term" value="P:translation"/>
    <property type="evidence" value="ECO:0007669"/>
    <property type="project" value="UniProtKB-KW"/>
</dbReference>
<proteinExistence type="inferred from homology"/>
<evidence type="ECO:0000256" key="11">
    <source>
        <dbReference type="HAMAP-Rule" id="MF_01552"/>
    </source>
</evidence>
<dbReference type="GO" id="GO:0009432">
    <property type="term" value="P:SOS response"/>
    <property type="evidence" value="ECO:0007669"/>
    <property type="project" value="TreeGrafter"/>
</dbReference>
<feature type="binding site" evidence="11">
    <location>
        <position position="300"/>
    </location>
    <ligand>
        <name>Mn(2+)</name>
        <dbReference type="ChEBI" id="CHEBI:29035"/>
        <label>2</label>
    </ligand>
</feature>
<feature type="binding site" evidence="11">
    <location>
        <begin position="218"/>
        <end position="219"/>
    </location>
    <ligand>
        <name>ATP</name>
        <dbReference type="ChEBI" id="CHEBI:30616"/>
    </ligand>
</feature>
<comment type="similarity">
    <text evidence="11">Belongs to the RimK family.</text>
</comment>
<feature type="domain" description="ATP-grasp" evidence="12">
    <location>
        <begin position="144"/>
        <end position="327"/>
    </location>
</feature>
<dbReference type="Proteomes" id="UP000318717">
    <property type="component" value="Unassembled WGS sequence"/>
</dbReference>
<feature type="binding site" evidence="11">
    <location>
        <position position="302"/>
    </location>
    <ligand>
        <name>Mn(2+)</name>
        <dbReference type="ChEBI" id="CHEBI:29035"/>
        <label>2</label>
    </ligand>
</feature>
<dbReference type="EMBL" id="BJLF01000025">
    <property type="protein sequence ID" value="GEA52761.1"/>
    <property type="molecule type" value="Genomic_DNA"/>
</dbReference>
<dbReference type="InterPro" id="IPR004666">
    <property type="entry name" value="Rp_bS6_RimK/Lys_biosynth_LsyX"/>
</dbReference>
<dbReference type="FunFam" id="3.40.50.20:FF:000004">
    <property type="entry name" value="Probable alpha-L-glutamate ligase"/>
    <property type="match status" value="1"/>
</dbReference>
<keyword evidence="8 11" id="KW-0464">Manganese</keyword>
<feature type="binding site" evidence="11">
    <location>
        <position position="288"/>
    </location>
    <ligand>
        <name>Mg(2+)</name>
        <dbReference type="ChEBI" id="CHEBI:18420"/>
        <label>1</label>
    </ligand>
</feature>
<comment type="similarity">
    <text evidence="9">In the C-terminal section; belongs to the RimK family.</text>
</comment>
<dbReference type="NCBIfam" id="TIGR00768">
    <property type="entry name" value="rimK_fam"/>
    <property type="match status" value="1"/>
</dbReference>
<keyword evidence="7 11" id="KW-0648">Protein biosynthesis</keyword>
<comment type="cofactor">
    <cofactor evidence="1">
        <name>Mn(2+)</name>
        <dbReference type="ChEBI" id="CHEBI:29035"/>
    </cofactor>
</comment>
<dbReference type="PANTHER" id="PTHR21621">
    <property type="entry name" value="RIBOSOMAL PROTEIN S6 MODIFICATION PROTEIN"/>
    <property type="match status" value="1"/>
</dbReference>
<dbReference type="PANTHER" id="PTHR21621:SF7">
    <property type="entry name" value="RIBOSOMAL PROTEIN BS6--L-GLUTAMATE LIGASE"/>
    <property type="match status" value="1"/>
</dbReference>
<feature type="binding site" evidence="11">
    <location>
        <position position="300"/>
    </location>
    <ligand>
        <name>Mg(2+)</name>
        <dbReference type="ChEBI" id="CHEBI:18420"/>
        <label>2</label>
    </ligand>
</feature>
<evidence type="ECO:0000256" key="4">
    <source>
        <dbReference type="ARBA" id="ARBA00022741"/>
    </source>
</evidence>
<evidence type="ECO:0000313" key="14">
    <source>
        <dbReference type="Proteomes" id="UP000318717"/>
    </source>
</evidence>
<dbReference type="GO" id="GO:0046872">
    <property type="term" value="F:metal ion binding"/>
    <property type="evidence" value="ECO:0007669"/>
    <property type="project" value="UniProtKB-KW"/>
</dbReference>
<dbReference type="SUPFAM" id="SSF56059">
    <property type="entry name" value="Glutathione synthetase ATP-binding domain-like"/>
    <property type="match status" value="1"/>
</dbReference>
<dbReference type="PROSITE" id="PS50975">
    <property type="entry name" value="ATP_GRASP"/>
    <property type="match status" value="1"/>
</dbReference>
<name>A0A4Y3I0G1_9VIBR</name>
<dbReference type="InterPro" id="IPR011761">
    <property type="entry name" value="ATP-grasp"/>
</dbReference>
<comment type="caution">
    <text evidence="13">The sequence shown here is derived from an EMBL/GenBank/DDBJ whole genome shotgun (WGS) entry which is preliminary data.</text>
</comment>
<dbReference type="FunFam" id="3.30.1490.20:FF:000005">
    <property type="entry name" value="Probable alpha-L-glutamate ligase 1"/>
    <property type="match status" value="1"/>
</dbReference>
<evidence type="ECO:0000256" key="3">
    <source>
        <dbReference type="ARBA" id="ARBA00022723"/>
    </source>
</evidence>
<dbReference type="InterPro" id="IPR023533">
    <property type="entry name" value="RimK"/>
</dbReference>
<dbReference type="NCBIfam" id="NF007764">
    <property type="entry name" value="PRK10446.1"/>
    <property type="match status" value="1"/>
</dbReference>
<dbReference type="AlphaFoldDB" id="A0A4Y3I0G1"/>
<gene>
    <name evidence="11 13" type="primary">rimK</name>
    <name evidence="13" type="ORF">VIN01S_35650</name>
</gene>
<evidence type="ECO:0000256" key="8">
    <source>
        <dbReference type="ARBA" id="ARBA00023211"/>
    </source>
</evidence>
<feature type="binding site" evidence="11">
    <location>
        <begin position="251"/>
        <end position="253"/>
    </location>
    <ligand>
        <name>ATP</name>
        <dbReference type="ChEBI" id="CHEBI:30616"/>
    </ligand>
</feature>